<gene>
    <name evidence="6" type="ORF">GA0070616_0604</name>
</gene>
<dbReference type="GO" id="GO:0016301">
    <property type="term" value="F:kinase activity"/>
    <property type="evidence" value="ECO:0007669"/>
    <property type="project" value="UniProtKB-KW"/>
</dbReference>
<dbReference type="Pfam" id="PF02782">
    <property type="entry name" value="FGGY_C"/>
    <property type="match status" value="1"/>
</dbReference>
<evidence type="ECO:0000259" key="4">
    <source>
        <dbReference type="Pfam" id="PF00370"/>
    </source>
</evidence>
<dbReference type="Proteomes" id="UP000199699">
    <property type="component" value="Unassembled WGS sequence"/>
</dbReference>
<proteinExistence type="inferred from homology"/>
<dbReference type="Pfam" id="PF00370">
    <property type="entry name" value="FGGY_N"/>
    <property type="match status" value="1"/>
</dbReference>
<dbReference type="STRING" id="145857.GA0070616_0604"/>
<keyword evidence="7" id="KW-1185">Reference proteome</keyword>
<comment type="similarity">
    <text evidence="1">Belongs to the FGGY kinase family.</text>
</comment>
<dbReference type="InterPro" id="IPR018485">
    <property type="entry name" value="FGGY_C"/>
</dbReference>
<keyword evidence="3 6" id="KW-0418">Kinase</keyword>
<dbReference type="InterPro" id="IPR018484">
    <property type="entry name" value="FGGY_N"/>
</dbReference>
<evidence type="ECO:0000259" key="5">
    <source>
        <dbReference type="Pfam" id="PF02782"/>
    </source>
</evidence>
<feature type="domain" description="Carbohydrate kinase FGGY N-terminal" evidence="4">
    <location>
        <begin position="6"/>
        <end position="238"/>
    </location>
</feature>
<name>A0A1C6RD28_9ACTN</name>
<dbReference type="InterPro" id="IPR050406">
    <property type="entry name" value="FGGY_Carb_Kinase"/>
</dbReference>
<feature type="domain" description="Carbohydrate kinase FGGY C-terminal" evidence="5">
    <location>
        <begin position="249"/>
        <end position="420"/>
    </location>
</feature>
<accession>A0A1C6RD28</accession>
<sequence>MTADRVVGVDVGGSSVKVWLADPRGVRTRVAALPTLRPSPTRAEFDPAVWWAVIRRELRALIDEAGPGDLLGLVVSTMRQAFVLIDDRRELGNGILNSDRRGAATLDRLRERPDLYPVTGHWPAPELTLGKLLAVAADEPERWTATRRVLFVHDWVVWRLTGAQATEVSYACAGQLADVARRDWAVGVLTGFGLDTGKLAGLVEPGTPVGGLTDDTLGLPVGLPVHAGCGDTQLAAMGAGGLAEGVVTVVAGSSTPVQIATDRPLADPLCRPWVSTHARRDLWAAETNAGYPGTMGDWLRRLLGPIERSGRPGAGGLTAVVATPHWTEHDWSTKAPMTVLGLGPATRPEDLAQAFAEAHAYAVWSNLSDLEQVQGRPARRVVLTGGGAESLAPLLADVSGRSVEICPGAHGTSRAGWALVTGAAPAGVPTSLVAPRLGPDPYADAYQRYLATHGVLRAGLAEEER</sequence>
<organism evidence="6 7">
    <name type="scientific">Micromonospora nigra</name>
    <dbReference type="NCBI Taxonomy" id="145857"/>
    <lineage>
        <taxon>Bacteria</taxon>
        <taxon>Bacillati</taxon>
        <taxon>Actinomycetota</taxon>
        <taxon>Actinomycetes</taxon>
        <taxon>Micromonosporales</taxon>
        <taxon>Micromonosporaceae</taxon>
        <taxon>Micromonospora</taxon>
    </lineage>
</organism>
<evidence type="ECO:0000256" key="2">
    <source>
        <dbReference type="ARBA" id="ARBA00022679"/>
    </source>
</evidence>
<dbReference type="Gene3D" id="3.30.420.40">
    <property type="match status" value="2"/>
</dbReference>
<dbReference type="InterPro" id="IPR043129">
    <property type="entry name" value="ATPase_NBD"/>
</dbReference>
<dbReference type="PIRSF" id="PIRSF000538">
    <property type="entry name" value="GlpK"/>
    <property type="match status" value="1"/>
</dbReference>
<evidence type="ECO:0000256" key="3">
    <source>
        <dbReference type="ARBA" id="ARBA00022777"/>
    </source>
</evidence>
<dbReference type="InterPro" id="IPR000577">
    <property type="entry name" value="Carb_kinase_FGGY"/>
</dbReference>
<dbReference type="PANTHER" id="PTHR43095">
    <property type="entry name" value="SUGAR KINASE"/>
    <property type="match status" value="1"/>
</dbReference>
<reference evidence="6 7" key="1">
    <citation type="submission" date="2016-06" db="EMBL/GenBank/DDBJ databases">
        <authorList>
            <person name="Kjaerup R.B."/>
            <person name="Dalgaard T.S."/>
            <person name="Juul-Madsen H.R."/>
        </authorList>
    </citation>
    <scope>NUCLEOTIDE SEQUENCE [LARGE SCALE GENOMIC DNA]</scope>
    <source>
        <strain evidence="6 7">DSM 43818</strain>
    </source>
</reference>
<protein>
    <submittedName>
        <fullName evidence="6">Xylulokinase</fullName>
    </submittedName>
</protein>
<dbReference type="AlphaFoldDB" id="A0A1C6RD28"/>
<evidence type="ECO:0000256" key="1">
    <source>
        <dbReference type="ARBA" id="ARBA00009156"/>
    </source>
</evidence>
<dbReference type="RefSeq" id="WP_175439970.1">
    <property type="nucleotide sequence ID" value="NZ_FMHT01000003.1"/>
</dbReference>
<dbReference type="EMBL" id="FMHT01000003">
    <property type="protein sequence ID" value="SCL15010.1"/>
    <property type="molecule type" value="Genomic_DNA"/>
</dbReference>
<dbReference type="GO" id="GO:0005975">
    <property type="term" value="P:carbohydrate metabolic process"/>
    <property type="evidence" value="ECO:0007669"/>
    <property type="project" value="InterPro"/>
</dbReference>
<keyword evidence="2" id="KW-0808">Transferase</keyword>
<dbReference type="SUPFAM" id="SSF53067">
    <property type="entry name" value="Actin-like ATPase domain"/>
    <property type="match status" value="2"/>
</dbReference>
<evidence type="ECO:0000313" key="7">
    <source>
        <dbReference type="Proteomes" id="UP000199699"/>
    </source>
</evidence>
<evidence type="ECO:0000313" key="6">
    <source>
        <dbReference type="EMBL" id="SCL15010.1"/>
    </source>
</evidence>